<dbReference type="STRING" id="1790137.AXE80_08000"/>
<reference evidence="2 3" key="1">
    <citation type="submission" date="2016-02" db="EMBL/GenBank/DDBJ databases">
        <authorList>
            <person name="Wen L."/>
            <person name="He K."/>
            <person name="Yang H."/>
        </authorList>
    </citation>
    <scope>NUCLEOTIDE SEQUENCE [LARGE SCALE GENOMIC DNA]</scope>
    <source>
        <strain evidence="2 3">CZ1127</strain>
    </source>
</reference>
<dbReference type="Proteomes" id="UP000092967">
    <property type="component" value="Chromosome"/>
</dbReference>
<accession>A0A1B1Y632</accession>
<name>A0A1B1Y632_9FLAO</name>
<dbReference type="CDD" id="cd00229">
    <property type="entry name" value="SGNH_hydrolase"/>
    <property type="match status" value="1"/>
</dbReference>
<gene>
    <name evidence="2" type="ORF">AXE80_08000</name>
</gene>
<dbReference type="GO" id="GO:0016788">
    <property type="term" value="F:hydrolase activity, acting on ester bonds"/>
    <property type="evidence" value="ECO:0007669"/>
    <property type="project" value="UniProtKB-ARBA"/>
</dbReference>
<sequence>MKKNKIHFLLILLIISIGYSQQKKTKILLVGDSTTIGNMPREVNPEGPHLEQMIEQLAVVEGLPELEVINAGKGGETAKRLLGSKHYEEKIATVKDVDIIFLRMGINDSFKCKDLKAEFPVQMKALIKQLQKDHPKAVLYLATITSFMSPEKCVEVNDLIYQVGKDEQLDVLDIFTPYNNYLIANGRNSLNVRQCYLDKIPEKYHEWLKPHVYYRKGWGNKPDGYVVKVNDMSLDPIFGHLKEWYYDRHPNSTGYNLIAYETVKFLKEKE</sequence>
<dbReference type="AlphaFoldDB" id="A0A1B1Y632"/>
<evidence type="ECO:0000313" key="2">
    <source>
        <dbReference type="EMBL" id="ANW96223.1"/>
    </source>
</evidence>
<dbReference type="EMBL" id="CP014224">
    <property type="protein sequence ID" value="ANW96223.1"/>
    <property type="molecule type" value="Genomic_DNA"/>
</dbReference>
<dbReference type="Pfam" id="PF13472">
    <property type="entry name" value="Lipase_GDSL_2"/>
    <property type="match status" value="1"/>
</dbReference>
<dbReference type="Gene3D" id="3.40.50.1110">
    <property type="entry name" value="SGNH hydrolase"/>
    <property type="match status" value="1"/>
</dbReference>
<dbReference type="RefSeq" id="WP_068826120.1">
    <property type="nucleotide sequence ID" value="NZ_CP014224.1"/>
</dbReference>
<organism evidence="2 3">
    <name type="scientific">Wenyingzhuangia fucanilytica</name>
    <dbReference type="NCBI Taxonomy" id="1790137"/>
    <lineage>
        <taxon>Bacteria</taxon>
        <taxon>Pseudomonadati</taxon>
        <taxon>Bacteroidota</taxon>
        <taxon>Flavobacteriia</taxon>
        <taxon>Flavobacteriales</taxon>
        <taxon>Flavobacteriaceae</taxon>
        <taxon>Wenyingzhuangia</taxon>
    </lineage>
</organism>
<dbReference type="InterPro" id="IPR036514">
    <property type="entry name" value="SGNH_hydro_sf"/>
</dbReference>
<protein>
    <recommendedName>
        <fullName evidence="1">SGNH hydrolase-type esterase domain-containing protein</fullName>
    </recommendedName>
</protein>
<evidence type="ECO:0000259" key="1">
    <source>
        <dbReference type="Pfam" id="PF13472"/>
    </source>
</evidence>
<proteinExistence type="predicted"/>
<dbReference type="SUPFAM" id="SSF52266">
    <property type="entry name" value="SGNH hydrolase"/>
    <property type="match status" value="1"/>
</dbReference>
<evidence type="ECO:0000313" key="3">
    <source>
        <dbReference type="Proteomes" id="UP000092967"/>
    </source>
</evidence>
<dbReference type="OrthoDB" id="9794725at2"/>
<dbReference type="InterPro" id="IPR013830">
    <property type="entry name" value="SGNH_hydro"/>
</dbReference>
<dbReference type="KEGG" id="wfu:AXE80_08000"/>
<keyword evidence="3" id="KW-1185">Reference proteome</keyword>
<feature type="domain" description="SGNH hydrolase-type esterase" evidence="1">
    <location>
        <begin position="30"/>
        <end position="179"/>
    </location>
</feature>